<feature type="region of interest" description="Disordered" evidence="2">
    <location>
        <begin position="327"/>
        <end position="350"/>
    </location>
</feature>
<feature type="coiled-coil region" evidence="1">
    <location>
        <begin position="130"/>
        <end position="208"/>
    </location>
</feature>
<dbReference type="EMBL" id="CAXLJL010000123">
    <property type="protein sequence ID" value="CAL5132319.1"/>
    <property type="molecule type" value="Genomic_DNA"/>
</dbReference>
<dbReference type="AlphaFoldDB" id="A0AAV2T8A4"/>
<protein>
    <submittedName>
        <fullName evidence="3">Uncharacterized protein</fullName>
    </submittedName>
</protein>
<feature type="compositionally biased region" description="Polar residues" evidence="2">
    <location>
        <begin position="1"/>
        <end position="12"/>
    </location>
</feature>
<keyword evidence="1" id="KW-0175">Coiled coil</keyword>
<sequence>MSSSGDSPTSRQDNVDENQERKDENDGRRGNKRRISLRSMTRLERLSEEKLSLEEENQCLIAQLKASRKRERELIEALVDAQIRVDKLEEVHINNKQRIDAMLVDIESQSTTESDEMSNPDQAKKSPNKEELMKLRIQELEQELNQLKGEYGEVSSKVRSSAAMWKYIANQRDRLAVRDELAQCKADMEDLRDQLEQVQLSRKTAMRQAALANTQLIASQRAHAEQTAKLEERIGNLTSDVILLRKTGTREVVGEIQKVEMVESEEMQKAIQILMNEVGSLKYLSSVLQETCSALKGQLEEMSATEAELGKSRAEIRKLQRELAAVKAERKRKDKTDEIDDQQTTGKKHATENGQKLLWLRAENHRLHNMVDLLRMQLARASPAYRSKYNFITGV</sequence>
<feature type="compositionally biased region" description="Basic and acidic residues" evidence="2">
    <location>
        <begin position="18"/>
        <end position="29"/>
    </location>
</feature>
<feature type="coiled-coil region" evidence="1">
    <location>
        <begin position="43"/>
        <end position="91"/>
    </location>
</feature>
<gene>
    <name evidence="3" type="ORF">CDAUBV1_LOCUS5156</name>
</gene>
<accession>A0AAV2T8A4</accession>
<evidence type="ECO:0000256" key="1">
    <source>
        <dbReference type="SAM" id="Coils"/>
    </source>
</evidence>
<feature type="region of interest" description="Disordered" evidence="2">
    <location>
        <begin position="108"/>
        <end position="129"/>
    </location>
</feature>
<organism evidence="3 4">
    <name type="scientific">Calicophoron daubneyi</name>
    <name type="common">Rumen fluke</name>
    <name type="synonym">Paramphistomum daubneyi</name>
    <dbReference type="NCBI Taxonomy" id="300641"/>
    <lineage>
        <taxon>Eukaryota</taxon>
        <taxon>Metazoa</taxon>
        <taxon>Spiralia</taxon>
        <taxon>Lophotrochozoa</taxon>
        <taxon>Platyhelminthes</taxon>
        <taxon>Trematoda</taxon>
        <taxon>Digenea</taxon>
        <taxon>Plagiorchiida</taxon>
        <taxon>Pronocephalata</taxon>
        <taxon>Paramphistomoidea</taxon>
        <taxon>Paramphistomidae</taxon>
        <taxon>Calicophoron</taxon>
    </lineage>
</organism>
<evidence type="ECO:0000313" key="4">
    <source>
        <dbReference type="Proteomes" id="UP001497525"/>
    </source>
</evidence>
<name>A0AAV2T8A4_CALDB</name>
<reference evidence="3" key="1">
    <citation type="submission" date="2024-06" db="EMBL/GenBank/DDBJ databases">
        <authorList>
            <person name="Liu X."/>
            <person name="Lenzi L."/>
            <person name="Haldenby T S."/>
            <person name="Uol C."/>
        </authorList>
    </citation>
    <scope>NUCLEOTIDE SEQUENCE</scope>
</reference>
<dbReference type="Proteomes" id="UP001497525">
    <property type="component" value="Unassembled WGS sequence"/>
</dbReference>
<feature type="region of interest" description="Disordered" evidence="2">
    <location>
        <begin position="1"/>
        <end position="37"/>
    </location>
</feature>
<comment type="caution">
    <text evidence="3">The sequence shown here is derived from an EMBL/GenBank/DDBJ whole genome shotgun (WGS) entry which is preliminary data.</text>
</comment>
<evidence type="ECO:0000313" key="3">
    <source>
        <dbReference type="EMBL" id="CAL5132319.1"/>
    </source>
</evidence>
<proteinExistence type="predicted"/>
<evidence type="ECO:0000256" key="2">
    <source>
        <dbReference type="SAM" id="MobiDB-lite"/>
    </source>
</evidence>